<dbReference type="AlphaFoldDB" id="A0A4P7NY46"/>
<protein>
    <recommendedName>
        <fullName evidence="3">Large ribosomal RNA subunit accumulation protein YceD</fullName>
    </recommendedName>
    <alternativeName>
        <fullName evidence="5">23S rRNA accumulation protein YceD</fullName>
    </alternativeName>
</protein>
<dbReference type="GO" id="GO:0005829">
    <property type="term" value="C:cytosol"/>
    <property type="evidence" value="ECO:0007669"/>
    <property type="project" value="TreeGrafter"/>
</dbReference>
<reference evidence="6 7" key="1">
    <citation type="submission" date="2018-08" db="EMBL/GenBank/DDBJ databases">
        <title>Horizontal acquisition of hydrogen conversion ability and other habitat adaptations in Hydrogenovibrio crunogenus strains.</title>
        <authorList>
            <person name="Gonnella G."/>
            <person name="Adam N."/>
            <person name="Perner M."/>
        </authorList>
    </citation>
    <scope>NUCLEOTIDE SEQUENCE [LARGE SCALE GENOMIC DNA]</scope>
    <source>
        <strain evidence="6 7">SP-41</strain>
    </source>
</reference>
<evidence type="ECO:0000256" key="1">
    <source>
        <dbReference type="ARBA" id="ARBA00002868"/>
    </source>
</evidence>
<evidence type="ECO:0000313" key="6">
    <source>
        <dbReference type="EMBL" id="QBZ82667.1"/>
    </source>
</evidence>
<dbReference type="Pfam" id="PF02620">
    <property type="entry name" value="YceD"/>
    <property type="match status" value="1"/>
</dbReference>
<comment type="similarity">
    <text evidence="2">Belongs to the DUF177 domain family.</text>
</comment>
<keyword evidence="7" id="KW-1185">Reference proteome</keyword>
<dbReference type="GO" id="GO:0042254">
    <property type="term" value="P:ribosome biogenesis"/>
    <property type="evidence" value="ECO:0007669"/>
    <property type="project" value="UniProtKB-KW"/>
</dbReference>
<evidence type="ECO:0000256" key="4">
    <source>
        <dbReference type="ARBA" id="ARBA00022517"/>
    </source>
</evidence>
<name>A0A4P7NY46_9GAMM</name>
<dbReference type="PANTHER" id="PTHR38099:SF1">
    <property type="entry name" value="LARGE RIBOSOMAL RNA SUBUNIT ACCUMULATION PROTEIN YCED"/>
    <property type="match status" value="1"/>
</dbReference>
<keyword evidence="4" id="KW-0690">Ribosome biogenesis</keyword>
<dbReference type="EMBL" id="CP032096">
    <property type="protein sequence ID" value="QBZ82667.1"/>
    <property type="molecule type" value="Genomic_DNA"/>
</dbReference>
<comment type="function">
    <text evidence="1">Plays a role in synthesis, processing and/or stability of 23S rRNA.</text>
</comment>
<sequence>MFDKLPDLIDPVYSAQHNKQFVARVNQARFPRLKEQLVSAENDVEVNVQFYYHKQFKMHAFDLQLKTVFVLECQRSLKPFDYPVTSSVTGVFVESAALAEDLPSEVEVYELLEEKISLIELIEDELLLNIPLAAINDQSEMAYDNQLEDEEASLEVDELEKKENPFAVLQGLKNNPN</sequence>
<evidence type="ECO:0000256" key="5">
    <source>
        <dbReference type="ARBA" id="ARBA00031841"/>
    </source>
</evidence>
<dbReference type="Proteomes" id="UP000296201">
    <property type="component" value="Chromosome"/>
</dbReference>
<accession>A0A4P7NY46</accession>
<organism evidence="6 7">
    <name type="scientific">Hydrogenovibrio crunogenus</name>
    <dbReference type="NCBI Taxonomy" id="39765"/>
    <lineage>
        <taxon>Bacteria</taxon>
        <taxon>Pseudomonadati</taxon>
        <taxon>Pseudomonadota</taxon>
        <taxon>Gammaproteobacteria</taxon>
        <taxon>Thiotrichales</taxon>
        <taxon>Piscirickettsiaceae</taxon>
        <taxon>Hydrogenovibrio</taxon>
    </lineage>
</organism>
<evidence type="ECO:0000256" key="2">
    <source>
        <dbReference type="ARBA" id="ARBA00010740"/>
    </source>
</evidence>
<proteinExistence type="inferred from homology"/>
<dbReference type="InterPro" id="IPR039255">
    <property type="entry name" value="YceD_bac"/>
</dbReference>
<gene>
    <name evidence="6" type="primary">yceD</name>
    <name evidence="6" type="ORF">GHNINEIG_00699</name>
</gene>
<dbReference type="InterPro" id="IPR003772">
    <property type="entry name" value="YceD"/>
</dbReference>
<evidence type="ECO:0000256" key="3">
    <source>
        <dbReference type="ARBA" id="ARBA00015716"/>
    </source>
</evidence>
<dbReference type="PANTHER" id="PTHR38099">
    <property type="entry name" value="LARGE RIBOSOMAL RNA SUBUNIT ACCUMULATION PROTEIN YCED"/>
    <property type="match status" value="1"/>
</dbReference>
<evidence type="ECO:0000313" key="7">
    <source>
        <dbReference type="Proteomes" id="UP000296201"/>
    </source>
</evidence>